<evidence type="ECO:0000313" key="1">
    <source>
        <dbReference type="EMBL" id="RGK41620.1"/>
    </source>
</evidence>
<protein>
    <submittedName>
        <fullName evidence="1">Uncharacterized protein</fullName>
    </submittedName>
</protein>
<dbReference type="AlphaFoldDB" id="A0A3E4LVY6"/>
<accession>A0A3E4LVY6</accession>
<gene>
    <name evidence="1" type="ORF">DXD17_03730</name>
</gene>
<sequence length="143" mass="16147">MIRECNASDLETLETYLKEEVYGKVILSLIEKNGFEQAAQSVYGDFEEGVCKGVYLCIYKNLLLYCKENQVDIDFLEQIVSMQVPEVVAGRPDNVNVISWLLTDYRQEKAAAMPELLDQEGQPLESDEECSGAVEKGWGILLK</sequence>
<dbReference type="RefSeq" id="WP_117687799.1">
    <property type="nucleotide sequence ID" value="NZ_QSQN01000007.1"/>
</dbReference>
<reference evidence="1 2" key="1">
    <citation type="submission" date="2018-08" db="EMBL/GenBank/DDBJ databases">
        <title>A genome reference for cultivated species of the human gut microbiota.</title>
        <authorList>
            <person name="Zou Y."/>
            <person name="Xue W."/>
            <person name="Luo G."/>
        </authorList>
    </citation>
    <scope>NUCLEOTIDE SEQUENCE [LARGE SCALE GENOMIC DNA]</scope>
    <source>
        <strain evidence="1 2">TF11-7</strain>
    </source>
</reference>
<dbReference type="EMBL" id="QSQN01000007">
    <property type="protein sequence ID" value="RGK41620.1"/>
    <property type="molecule type" value="Genomic_DNA"/>
</dbReference>
<name>A0A3E4LVY6_9FIRM</name>
<organism evidence="1 2">
    <name type="scientific">[Ruminococcus] lactaris</name>
    <dbReference type="NCBI Taxonomy" id="46228"/>
    <lineage>
        <taxon>Bacteria</taxon>
        <taxon>Bacillati</taxon>
        <taxon>Bacillota</taxon>
        <taxon>Clostridia</taxon>
        <taxon>Lachnospirales</taxon>
        <taxon>Lachnospiraceae</taxon>
        <taxon>Mediterraneibacter</taxon>
    </lineage>
</organism>
<comment type="caution">
    <text evidence="1">The sequence shown here is derived from an EMBL/GenBank/DDBJ whole genome shotgun (WGS) entry which is preliminary data.</text>
</comment>
<evidence type="ECO:0000313" key="2">
    <source>
        <dbReference type="Proteomes" id="UP000260793"/>
    </source>
</evidence>
<proteinExistence type="predicted"/>
<dbReference type="Proteomes" id="UP000260793">
    <property type="component" value="Unassembled WGS sequence"/>
</dbReference>